<dbReference type="PANTHER" id="PTHR13598:SF1">
    <property type="entry name" value="AT07567P-RELATED"/>
    <property type="match status" value="1"/>
</dbReference>
<dbReference type="GO" id="GO:0005637">
    <property type="term" value="C:nuclear inner membrane"/>
    <property type="evidence" value="ECO:0007669"/>
    <property type="project" value="UniProtKB-SubCell"/>
</dbReference>
<keyword evidence="6 9" id="KW-0472">Membrane</keyword>
<dbReference type="InterPro" id="IPR019358">
    <property type="entry name" value="NEMP_fam"/>
</dbReference>
<feature type="region of interest" description="Disordered" evidence="8">
    <location>
        <begin position="189"/>
        <end position="221"/>
    </location>
</feature>
<evidence type="ECO:0000256" key="4">
    <source>
        <dbReference type="ARBA" id="ARBA00022729"/>
    </source>
</evidence>
<evidence type="ECO:0000256" key="9">
    <source>
        <dbReference type="SAM" id="Phobius"/>
    </source>
</evidence>
<dbReference type="PANTHER" id="PTHR13598">
    <property type="entry name" value="AT07567P-RELATED"/>
    <property type="match status" value="1"/>
</dbReference>
<evidence type="ECO:0000256" key="5">
    <source>
        <dbReference type="ARBA" id="ARBA00022989"/>
    </source>
</evidence>
<comment type="caution">
    <text evidence="10">The sequence shown here is derived from an EMBL/GenBank/DDBJ whole genome shotgun (WGS) entry which is preliminary data.</text>
</comment>
<keyword evidence="5 9" id="KW-1133">Transmembrane helix</keyword>
<feature type="transmembrane region" description="Helical" evidence="9">
    <location>
        <begin position="98"/>
        <end position="123"/>
    </location>
</feature>
<dbReference type="Proteomes" id="UP001209878">
    <property type="component" value="Unassembled WGS sequence"/>
</dbReference>
<evidence type="ECO:0000256" key="8">
    <source>
        <dbReference type="SAM" id="MobiDB-lite"/>
    </source>
</evidence>
<feature type="transmembrane region" description="Helical" evidence="9">
    <location>
        <begin position="44"/>
        <end position="63"/>
    </location>
</feature>
<feature type="compositionally biased region" description="Acidic residues" evidence="8">
    <location>
        <begin position="209"/>
        <end position="221"/>
    </location>
</feature>
<proteinExistence type="inferred from homology"/>
<feature type="transmembrane region" description="Helical" evidence="9">
    <location>
        <begin position="75"/>
        <end position="92"/>
    </location>
</feature>
<protein>
    <submittedName>
        <fullName evidence="10">Uncharacterized protein</fullName>
    </submittedName>
</protein>
<evidence type="ECO:0000256" key="7">
    <source>
        <dbReference type="ARBA" id="ARBA00023242"/>
    </source>
</evidence>
<keyword evidence="7" id="KW-0539">Nucleus</keyword>
<feature type="compositionally biased region" description="Basic and acidic residues" evidence="8">
    <location>
        <begin position="189"/>
        <end position="200"/>
    </location>
</feature>
<gene>
    <name evidence="10" type="ORF">NP493_3688g00000</name>
</gene>
<keyword evidence="4" id="KW-0732">Signal</keyword>
<comment type="subcellular location">
    <subcellularLocation>
        <location evidence="1">Nucleus inner membrane</location>
        <topology evidence="1">Multi-pass membrane protein</topology>
        <orientation evidence="1">Nucleoplasmic side</orientation>
    </subcellularLocation>
</comment>
<dbReference type="EMBL" id="JAODUO010003675">
    <property type="protein sequence ID" value="KAK2146410.1"/>
    <property type="molecule type" value="Genomic_DNA"/>
</dbReference>
<accession>A0AAD9MUY7</accession>
<evidence type="ECO:0000313" key="10">
    <source>
        <dbReference type="EMBL" id="KAK2146410.1"/>
    </source>
</evidence>
<feature type="transmembrane region" description="Helical" evidence="9">
    <location>
        <begin position="12"/>
        <end position="32"/>
    </location>
</feature>
<comment type="similarity">
    <text evidence="2">Belongs to the NEMP family.</text>
</comment>
<evidence type="ECO:0000256" key="6">
    <source>
        <dbReference type="ARBA" id="ARBA00023136"/>
    </source>
</evidence>
<reference evidence="10" key="1">
    <citation type="journal article" date="2023" name="Mol. Biol. Evol.">
        <title>Third-Generation Sequencing Reveals the Adaptive Role of the Epigenome in Three Deep-Sea Polychaetes.</title>
        <authorList>
            <person name="Perez M."/>
            <person name="Aroh O."/>
            <person name="Sun Y."/>
            <person name="Lan Y."/>
            <person name="Juniper S.K."/>
            <person name="Young C.R."/>
            <person name="Angers B."/>
            <person name="Qian P.Y."/>
        </authorList>
    </citation>
    <scope>NUCLEOTIDE SEQUENCE</scope>
    <source>
        <strain evidence="10">R07B-5</strain>
    </source>
</reference>
<organism evidence="10 11">
    <name type="scientific">Ridgeia piscesae</name>
    <name type="common">Tubeworm</name>
    <dbReference type="NCBI Taxonomy" id="27915"/>
    <lineage>
        <taxon>Eukaryota</taxon>
        <taxon>Metazoa</taxon>
        <taxon>Spiralia</taxon>
        <taxon>Lophotrochozoa</taxon>
        <taxon>Annelida</taxon>
        <taxon>Polychaeta</taxon>
        <taxon>Sedentaria</taxon>
        <taxon>Canalipalpata</taxon>
        <taxon>Sabellida</taxon>
        <taxon>Siboglinidae</taxon>
        <taxon>Ridgeia</taxon>
    </lineage>
</organism>
<dbReference type="AlphaFoldDB" id="A0AAD9MUY7"/>
<evidence type="ECO:0000313" key="11">
    <source>
        <dbReference type="Proteomes" id="UP001209878"/>
    </source>
</evidence>
<dbReference type="Pfam" id="PF10225">
    <property type="entry name" value="NEMP"/>
    <property type="match status" value="1"/>
</dbReference>
<keyword evidence="11" id="KW-1185">Reference proteome</keyword>
<name>A0AAD9MUY7_RIDPI</name>
<evidence type="ECO:0000256" key="1">
    <source>
        <dbReference type="ARBA" id="ARBA00004575"/>
    </source>
</evidence>
<evidence type="ECO:0000256" key="3">
    <source>
        <dbReference type="ARBA" id="ARBA00022692"/>
    </source>
</evidence>
<sequence length="221" mass="25623">MTHTDKKFGRYGAYLVLAGGWSVALWALQYAWENIYAIIESYSYYVLGYFAIAGLVSFAVCYYKGPVTDPRSLSLIKWTLQLAALTLVYFGTQLTVVSVATIIVMVTISHFPTNCFQSFLIYWRRRFPPKLRRLTEDEYMMQGCEETRRALSQLKDYCHSPQCDTWHTVSRLKSPHRFAEWVEGNSPHVSDDEIRKHERNAAPPLPMDFTDDESDNDFSWT</sequence>
<keyword evidence="3 9" id="KW-0812">Transmembrane</keyword>
<evidence type="ECO:0000256" key="2">
    <source>
        <dbReference type="ARBA" id="ARBA00005748"/>
    </source>
</evidence>